<organism evidence="1">
    <name type="scientific">bioreactor metagenome</name>
    <dbReference type="NCBI Taxonomy" id="1076179"/>
    <lineage>
        <taxon>unclassified sequences</taxon>
        <taxon>metagenomes</taxon>
        <taxon>ecological metagenomes</taxon>
    </lineage>
</organism>
<evidence type="ECO:0000313" key="1">
    <source>
        <dbReference type="EMBL" id="MPN01914.1"/>
    </source>
</evidence>
<dbReference type="AlphaFoldDB" id="A0A645EMM5"/>
<gene>
    <name evidence="1" type="ORF">SDC9_149127</name>
</gene>
<sequence length="304" mass="33064">MERIFAAQLCYGQARWVAKQIRFQERNAGRRGPCEKYRRCSVVQTDDHARGGVVAHHAAVVHTAAGDRSFGKGIRYVIVVRAKRFCHIRLASYGRQRTAALLLSLLGAGKMGKQRVGMRLCKVANAAAVSVPICADAKAVADGSARIGLHHPVFAAGFEHEELALVEHEKRVVIIKRVVIAAVATLTITLQEFDNHADCALRALPALQRETQEIHAGQRGRAIVSLGKHRLVADGDARLVNADLRAPHPGWPGEQYAERFAYFGNQTIGAGNLLLVVDAGGIIFAYLRLVRAAVAVFSEECRGA</sequence>
<protein>
    <submittedName>
        <fullName evidence="1">Uncharacterized protein</fullName>
    </submittedName>
</protein>
<name>A0A645EMM5_9ZZZZ</name>
<accession>A0A645EMM5</accession>
<comment type="caution">
    <text evidence="1">The sequence shown here is derived from an EMBL/GenBank/DDBJ whole genome shotgun (WGS) entry which is preliminary data.</text>
</comment>
<proteinExistence type="predicted"/>
<reference evidence="1" key="1">
    <citation type="submission" date="2019-08" db="EMBL/GenBank/DDBJ databases">
        <authorList>
            <person name="Kucharzyk K."/>
            <person name="Murdoch R.W."/>
            <person name="Higgins S."/>
            <person name="Loffler F."/>
        </authorList>
    </citation>
    <scope>NUCLEOTIDE SEQUENCE</scope>
</reference>
<dbReference type="EMBL" id="VSSQ01047886">
    <property type="protein sequence ID" value="MPN01914.1"/>
    <property type="molecule type" value="Genomic_DNA"/>
</dbReference>